<dbReference type="InterPro" id="IPR017441">
    <property type="entry name" value="Protein_kinase_ATP_BS"/>
</dbReference>
<keyword evidence="2" id="KW-0808">Transferase</keyword>
<feature type="binding site" evidence="6">
    <location>
        <position position="79"/>
    </location>
    <ligand>
        <name>ATP</name>
        <dbReference type="ChEBI" id="CHEBI:30616"/>
    </ligand>
</feature>
<keyword evidence="3 6" id="KW-0547">Nucleotide-binding</keyword>
<keyword evidence="9" id="KW-1185">Reference proteome</keyword>
<dbReference type="Proteomes" id="UP000076874">
    <property type="component" value="Unassembled WGS sequence"/>
</dbReference>
<evidence type="ECO:0000313" key="9">
    <source>
        <dbReference type="Proteomes" id="UP000076874"/>
    </source>
</evidence>
<dbReference type="Pfam" id="PF00069">
    <property type="entry name" value="Pkinase"/>
    <property type="match status" value="1"/>
</dbReference>
<proteinExistence type="predicted"/>
<organism evidence="8 9">
    <name type="scientific">Niveomyces insectorum RCEF 264</name>
    <dbReference type="NCBI Taxonomy" id="1081102"/>
    <lineage>
        <taxon>Eukaryota</taxon>
        <taxon>Fungi</taxon>
        <taxon>Dikarya</taxon>
        <taxon>Ascomycota</taxon>
        <taxon>Pezizomycotina</taxon>
        <taxon>Sordariomycetes</taxon>
        <taxon>Hypocreomycetidae</taxon>
        <taxon>Hypocreales</taxon>
        <taxon>Cordycipitaceae</taxon>
        <taxon>Niveomyces</taxon>
    </lineage>
</organism>
<dbReference type="InterPro" id="IPR000719">
    <property type="entry name" value="Prot_kinase_dom"/>
</dbReference>
<dbReference type="EMBL" id="AZHD01000013">
    <property type="protein sequence ID" value="OAA57990.1"/>
    <property type="molecule type" value="Genomic_DNA"/>
</dbReference>
<dbReference type="OrthoDB" id="4866881at2759"/>
<dbReference type="GO" id="GO:0004674">
    <property type="term" value="F:protein serine/threonine kinase activity"/>
    <property type="evidence" value="ECO:0007669"/>
    <property type="project" value="UniProtKB-KW"/>
</dbReference>
<dbReference type="Gene3D" id="3.30.200.20">
    <property type="entry name" value="Phosphorylase Kinase, domain 1"/>
    <property type="match status" value="1"/>
</dbReference>
<dbReference type="GO" id="GO:0005524">
    <property type="term" value="F:ATP binding"/>
    <property type="evidence" value="ECO:0007669"/>
    <property type="project" value="UniProtKB-UniRule"/>
</dbReference>
<dbReference type="SUPFAM" id="SSF56112">
    <property type="entry name" value="Protein kinase-like (PK-like)"/>
    <property type="match status" value="1"/>
</dbReference>
<accession>A0A167QUX7</accession>
<evidence type="ECO:0000256" key="5">
    <source>
        <dbReference type="ARBA" id="ARBA00022840"/>
    </source>
</evidence>
<evidence type="ECO:0000256" key="2">
    <source>
        <dbReference type="ARBA" id="ARBA00022679"/>
    </source>
</evidence>
<evidence type="ECO:0000256" key="3">
    <source>
        <dbReference type="ARBA" id="ARBA00022741"/>
    </source>
</evidence>
<dbReference type="Gene3D" id="1.10.510.10">
    <property type="entry name" value="Transferase(Phosphotransferase) domain 1"/>
    <property type="match status" value="1"/>
</dbReference>
<comment type="caution">
    <text evidence="8">The sequence shown here is derived from an EMBL/GenBank/DDBJ whole genome shotgun (WGS) entry which is preliminary data.</text>
</comment>
<evidence type="ECO:0000256" key="4">
    <source>
        <dbReference type="ARBA" id="ARBA00022777"/>
    </source>
</evidence>
<keyword evidence="5 6" id="KW-0067">ATP-binding</keyword>
<dbReference type="InterPro" id="IPR011009">
    <property type="entry name" value="Kinase-like_dom_sf"/>
</dbReference>
<evidence type="ECO:0000256" key="1">
    <source>
        <dbReference type="ARBA" id="ARBA00022527"/>
    </source>
</evidence>
<keyword evidence="4 8" id="KW-0418">Kinase</keyword>
<keyword evidence="1" id="KW-0723">Serine/threonine-protein kinase</keyword>
<reference evidence="8 9" key="1">
    <citation type="journal article" date="2016" name="Genome Biol. Evol.">
        <title>Divergent and convergent evolution of fungal pathogenicity.</title>
        <authorList>
            <person name="Shang Y."/>
            <person name="Xiao G."/>
            <person name="Zheng P."/>
            <person name="Cen K."/>
            <person name="Zhan S."/>
            <person name="Wang C."/>
        </authorList>
    </citation>
    <scope>NUCLEOTIDE SEQUENCE [LARGE SCALE GENOMIC DNA]</scope>
    <source>
        <strain evidence="8 9">RCEF 264</strain>
    </source>
</reference>
<name>A0A167QUX7_9HYPO</name>
<dbReference type="PANTHER" id="PTHR45646:SF11">
    <property type="entry name" value="SERINE_THREONINE-PROTEIN KINASE DOA"/>
    <property type="match status" value="1"/>
</dbReference>
<dbReference type="SMART" id="SM00220">
    <property type="entry name" value="S_TKc"/>
    <property type="match status" value="1"/>
</dbReference>
<evidence type="ECO:0000313" key="8">
    <source>
        <dbReference type="EMBL" id="OAA57990.1"/>
    </source>
</evidence>
<dbReference type="InterPro" id="IPR051175">
    <property type="entry name" value="CLK_kinases"/>
</dbReference>
<sequence>MPSYKVQPRVFSDEGYEIVDDSSVVEEEAMPYEREAFYPARNGEIIHGRYQIGAKLGYGTSSTVWLAQDLWDGTYWAMKIQVLLALNYIHTTDVIYTDLHADNLLIGMADPSVFDKLVNLEAKTPSRRKYVDGTVIHTSLGVVQGIGPLMLCDMGQARIGHLHEGIAMPAPFRAPEVILKMPWDYKIDMWNVGVLAWNLLEGDVLFKLKTNENQEQSNARHLASIISLIGPPPAAFLSRFPEATAKYWDSQGNWLGPPAVAVGHSFESLATKLDGDEKAAFVDFMRSLLRWLPEDRLGSAMAFHHPWVQTGGTQKKNES</sequence>
<protein>
    <submittedName>
        <fullName evidence="8">Protein kinase-like protein</fullName>
    </submittedName>
</protein>
<dbReference type="PANTHER" id="PTHR45646">
    <property type="entry name" value="SERINE/THREONINE-PROTEIN KINASE DOA-RELATED"/>
    <property type="match status" value="1"/>
</dbReference>
<feature type="domain" description="Protein kinase" evidence="7">
    <location>
        <begin position="1"/>
        <end position="308"/>
    </location>
</feature>
<gene>
    <name evidence="8" type="ORF">SPI_06875</name>
</gene>
<dbReference type="PROSITE" id="PS00107">
    <property type="entry name" value="PROTEIN_KINASE_ATP"/>
    <property type="match status" value="1"/>
</dbReference>
<dbReference type="AlphaFoldDB" id="A0A167QUX7"/>
<evidence type="ECO:0000259" key="7">
    <source>
        <dbReference type="PROSITE" id="PS50011"/>
    </source>
</evidence>
<evidence type="ECO:0000256" key="6">
    <source>
        <dbReference type="PROSITE-ProRule" id="PRU10141"/>
    </source>
</evidence>
<dbReference type="PROSITE" id="PS50011">
    <property type="entry name" value="PROTEIN_KINASE_DOM"/>
    <property type="match status" value="1"/>
</dbReference>